<dbReference type="RefSeq" id="WP_345335396.1">
    <property type="nucleotide sequence ID" value="NZ_BAABJZ010000073.1"/>
</dbReference>
<gene>
    <name evidence="2" type="ORF">GCM10023333_21580</name>
</gene>
<evidence type="ECO:0000313" key="2">
    <source>
        <dbReference type="EMBL" id="GAA4887847.1"/>
    </source>
</evidence>
<reference evidence="3" key="1">
    <citation type="journal article" date="2019" name="Int. J. Syst. Evol. Microbiol.">
        <title>The Global Catalogue of Microorganisms (GCM) 10K type strain sequencing project: providing services to taxonomists for standard genome sequencing and annotation.</title>
        <authorList>
            <consortium name="The Broad Institute Genomics Platform"/>
            <consortium name="The Broad Institute Genome Sequencing Center for Infectious Disease"/>
            <person name="Wu L."/>
            <person name="Ma J."/>
        </authorList>
    </citation>
    <scope>NUCLEOTIDE SEQUENCE [LARGE SCALE GENOMIC DNA]</scope>
    <source>
        <strain evidence="3">JCM 18401</strain>
    </source>
</reference>
<name>A0ABP9EX70_9GAMM</name>
<accession>A0ABP9EX70</accession>
<organism evidence="2 3">
    <name type="scientific">Ferrimonas pelagia</name>
    <dbReference type="NCBI Taxonomy" id="1177826"/>
    <lineage>
        <taxon>Bacteria</taxon>
        <taxon>Pseudomonadati</taxon>
        <taxon>Pseudomonadota</taxon>
        <taxon>Gammaproteobacteria</taxon>
        <taxon>Alteromonadales</taxon>
        <taxon>Ferrimonadaceae</taxon>
        <taxon>Ferrimonas</taxon>
    </lineage>
</organism>
<dbReference type="InterPro" id="IPR011990">
    <property type="entry name" value="TPR-like_helical_dom_sf"/>
</dbReference>
<evidence type="ECO:0000256" key="1">
    <source>
        <dbReference type="SAM" id="MobiDB-lite"/>
    </source>
</evidence>
<comment type="caution">
    <text evidence="2">The sequence shown here is derived from an EMBL/GenBank/DDBJ whole genome shotgun (WGS) entry which is preliminary data.</text>
</comment>
<dbReference type="EMBL" id="BAABJZ010000073">
    <property type="protein sequence ID" value="GAA4887847.1"/>
    <property type="molecule type" value="Genomic_DNA"/>
</dbReference>
<evidence type="ECO:0008006" key="4">
    <source>
        <dbReference type="Google" id="ProtNLM"/>
    </source>
</evidence>
<evidence type="ECO:0000313" key="3">
    <source>
        <dbReference type="Proteomes" id="UP001499988"/>
    </source>
</evidence>
<dbReference type="SUPFAM" id="SSF48452">
    <property type="entry name" value="TPR-like"/>
    <property type="match status" value="1"/>
</dbReference>
<keyword evidence="3" id="KW-1185">Reference proteome</keyword>
<protein>
    <recommendedName>
        <fullName evidence="4">GGDEF domain-containing protein</fullName>
    </recommendedName>
</protein>
<feature type="region of interest" description="Disordered" evidence="1">
    <location>
        <begin position="563"/>
        <end position="586"/>
    </location>
</feature>
<proteinExistence type="predicted"/>
<sequence>MLTLLFPFTSFAQPPTLQPLMTAIAAFDTNRADQLSRQWQPSVEAAPPNWQLHWHLLQCDRARLASEPTTIRDHLHQIERLRADQPQLNGIGYVRLCEAAALSIEQDVSNALIQFADAIELGNRAGDPGLQYISHIRRANLLADDGQYSAALADLSAALHLRQPAPSYTLLGSHPAMLDFSLARTFYYLRNPARTDDAMAQALAKVAPNSPLNWFIRFNYANMLGQQQRLEESQQQLAQLGDNPPTLGEQDDGYVHYFKALNAFGLGEYQLALTEARAAADTFVLAELQPQYSRARHVQGQALLMLDQEEEGWKTIGQAEQAMKLQGDLNNLAKMSAWIAHYHYSKEAYLPAYLALQDQLKYQREYDAELSQQALSEQQQSLGQQMDRHRQQLANTAEAHYQSQQALLFWQGLTGLFGVLLLALGLRRLWPDNETPVPIDPTIDSRSYLAQQIRNAKACGDPLPVILLRLSADAAMDELSALLKQDLRRGDELLQIDATDHVLLLPWATDGELGWRIDALPRQLASIGLSHCAIGKARVHSFDDVDSLMVRLECNLTSHGLRRKRQAGDEPHHTRSAAIVTHSPST</sequence>
<dbReference type="Proteomes" id="UP001499988">
    <property type="component" value="Unassembled WGS sequence"/>
</dbReference>